<evidence type="ECO:0000256" key="11">
    <source>
        <dbReference type="RuleBase" id="RU003357"/>
    </source>
</evidence>
<feature type="domain" description="TonB-dependent receptor plug" evidence="13">
    <location>
        <begin position="50"/>
        <end position="149"/>
    </location>
</feature>
<dbReference type="GO" id="GO:0009279">
    <property type="term" value="C:cell outer membrane"/>
    <property type="evidence" value="ECO:0007669"/>
    <property type="project" value="UniProtKB-SubCell"/>
</dbReference>
<dbReference type="PANTHER" id="PTHR30069">
    <property type="entry name" value="TONB-DEPENDENT OUTER MEMBRANE RECEPTOR"/>
    <property type="match status" value="1"/>
</dbReference>
<evidence type="ECO:0000256" key="5">
    <source>
        <dbReference type="ARBA" id="ARBA00022729"/>
    </source>
</evidence>
<comment type="subcellular location">
    <subcellularLocation>
        <location evidence="1 10">Cell outer membrane</location>
        <topology evidence="1 10">Multi-pass membrane protein</topology>
    </subcellularLocation>
</comment>
<evidence type="ECO:0000256" key="7">
    <source>
        <dbReference type="ARBA" id="ARBA00023136"/>
    </source>
</evidence>
<dbReference type="SUPFAM" id="SSF56935">
    <property type="entry name" value="Porins"/>
    <property type="match status" value="1"/>
</dbReference>
<dbReference type="Pfam" id="PF00593">
    <property type="entry name" value="TonB_dep_Rec_b-barrel"/>
    <property type="match status" value="1"/>
</dbReference>
<feature type="domain" description="TonB-dependent receptor-like beta-barrel" evidence="12">
    <location>
        <begin position="294"/>
        <end position="624"/>
    </location>
</feature>
<gene>
    <name evidence="14" type="ORF">BGO89_11305</name>
</gene>
<sequence length="663" mass="72806">MILLSLIAASVLAVQQDSIPARHDTIRSYRADEVVVTGQLLPTSISRSVHRVRIVDAERIRAQQAVTLRDVLVQESGIRLQQDMALGTGLSLGGISGNNVKILVDGVPVIGRLDGSIDLSQVPVQRAQRIEIVEGPMSIMYGTDALGGVINIITAARAVDSLHVSAYGQHETVGAWNAGTTVRGMVSDVDVHGSFTRNLFRGWNPPGTIAERSFQWKPREQYLVDAGFGLNVSSMQLKYDGSWWNDLILTRGEPRSPFGTSAIDEHTTTRRMQHSVSLLGDIVEGWKLSGLTSFSTFDRMRIGIVKDLVTGVERTSMQPGSSDTNTQRTVMTRWMLRPPAFSDAFALEVGGEGTSDVVTGNRIAQGRATMVDVGLFTALQWQPIRQLIVQPGLRYVYNSRYGGPFTPALNVRWSASHDVTFRLEYGRGFRAPSLRELAMEFIDINHNITGNDNLRAEYSHHAGMSMDIGLAGERALLSIRPSIVFNDISDQITLAQVDATRYQYVNIGRQRTMMARTDVVVDVSDLQIKLSGALTGTQRRFETGTMSSWMMSPEGNLQCTWSDPWVGIRWNGFAKVTGSQPTVQLQEDGTLTNGSIAAYTVIDVTADLPVILSFFRASIGVRNLLDVTMLQSTSAGGTAHSPSTGSIPMMWGRSMLFTIRYEM</sequence>
<dbReference type="PROSITE" id="PS52016">
    <property type="entry name" value="TONB_DEPENDENT_REC_3"/>
    <property type="match status" value="1"/>
</dbReference>
<dbReference type="EMBL" id="MKVH01000024">
    <property type="protein sequence ID" value="OJX57087.1"/>
    <property type="molecule type" value="Genomic_DNA"/>
</dbReference>
<dbReference type="InterPro" id="IPR012910">
    <property type="entry name" value="Plug_dom"/>
</dbReference>
<evidence type="ECO:0000313" key="15">
    <source>
        <dbReference type="Proteomes" id="UP000184233"/>
    </source>
</evidence>
<dbReference type="STRING" id="1895771.BGO89_11305"/>
<evidence type="ECO:0000256" key="4">
    <source>
        <dbReference type="ARBA" id="ARBA00022692"/>
    </source>
</evidence>
<evidence type="ECO:0000256" key="8">
    <source>
        <dbReference type="ARBA" id="ARBA00023170"/>
    </source>
</evidence>
<dbReference type="Gene3D" id="2.40.170.20">
    <property type="entry name" value="TonB-dependent receptor, beta-barrel domain"/>
    <property type="match status" value="1"/>
</dbReference>
<keyword evidence="9 10" id="KW-0998">Cell outer membrane</keyword>
<evidence type="ECO:0000313" key="14">
    <source>
        <dbReference type="EMBL" id="OJX57087.1"/>
    </source>
</evidence>
<dbReference type="Proteomes" id="UP000184233">
    <property type="component" value="Unassembled WGS sequence"/>
</dbReference>
<evidence type="ECO:0008006" key="16">
    <source>
        <dbReference type="Google" id="ProtNLM"/>
    </source>
</evidence>
<reference evidence="14 15" key="1">
    <citation type="submission" date="2016-09" db="EMBL/GenBank/DDBJ databases">
        <title>Genome-resolved meta-omics ties microbial dynamics to process performance in biotechnology for thiocyanate degradation.</title>
        <authorList>
            <person name="Kantor R.S."/>
            <person name="Huddy R.J."/>
            <person name="Iyer R."/>
            <person name="Thomas B.C."/>
            <person name="Brown C.T."/>
            <person name="Anantharaman K."/>
            <person name="Tringe S."/>
            <person name="Hettich R.L."/>
            <person name="Harrison S.T."/>
            <person name="Banfield J.F."/>
        </authorList>
    </citation>
    <scope>NUCLEOTIDE SEQUENCE [LARGE SCALE GENOMIC DNA]</scope>
    <source>
        <strain evidence="14">59-99</strain>
    </source>
</reference>
<evidence type="ECO:0000256" key="9">
    <source>
        <dbReference type="ARBA" id="ARBA00023237"/>
    </source>
</evidence>
<dbReference type="Pfam" id="PF07715">
    <property type="entry name" value="Plug"/>
    <property type="match status" value="1"/>
</dbReference>
<dbReference type="Gene3D" id="2.170.130.10">
    <property type="entry name" value="TonB-dependent receptor, plug domain"/>
    <property type="match status" value="1"/>
</dbReference>
<dbReference type="InterPro" id="IPR000531">
    <property type="entry name" value="Beta-barrel_TonB"/>
</dbReference>
<evidence type="ECO:0000259" key="13">
    <source>
        <dbReference type="Pfam" id="PF07715"/>
    </source>
</evidence>
<dbReference type="InterPro" id="IPR037066">
    <property type="entry name" value="Plug_dom_sf"/>
</dbReference>
<keyword evidence="8" id="KW-0675">Receptor</keyword>
<evidence type="ECO:0000259" key="12">
    <source>
        <dbReference type="Pfam" id="PF00593"/>
    </source>
</evidence>
<evidence type="ECO:0000256" key="1">
    <source>
        <dbReference type="ARBA" id="ARBA00004571"/>
    </source>
</evidence>
<keyword evidence="3 10" id="KW-1134">Transmembrane beta strand</keyword>
<evidence type="ECO:0000256" key="3">
    <source>
        <dbReference type="ARBA" id="ARBA00022452"/>
    </source>
</evidence>
<keyword evidence="2 10" id="KW-0813">Transport</keyword>
<evidence type="ECO:0000256" key="10">
    <source>
        <dbReference type="PROSITE-ProRule" id="PRU01360"/>
    </source>
</evidence>
<keyword evidence="5" id="KW-0732">Signal</keyword>
<dbReference type="InterPro" id="IPR039426">
    <property type="entry name" value="TonB-dep_rcpt-like"/>
</dbReference>
<dbReference type="AlphaFoldDB" id="A0A1M3KXH4"/>
<organism evidence="14 15">
    <name type="scientific">Candidatus Kapaibacterium thiocyanatum</name>
    <dbReference type="NCBI Taxonomy" id="1895771"/>
    <lineage>
        <taxon>Bacteria</taxon>
        <taxon>Pseudomonadati</taxon>
        <taxon>Candidatus Kapaibacteriota</taxon>
        <taxon>Candidatus Kapaibacteriia</taxon>
        <taxon>Candidatus Kapaibacteriales</taxon>
        <taxon>Candidatus Kapaibacteriaceae</taxon>
        <taxon>Candidatus Kapaibacterium</taxon>
    </lineage>
</organism>
<evidence type="ECO:0000256" key="6">
    <source>
        <dbReference type="ARBA" id="ARBA00023077"/>
    </source>
</evidence>
<dbReference type="PANTHER" id="PTHR30069:SF29">
    <property type="entry name" value="HEMOGLOBIN AND HEMOGLOBIN-HAPTOGLOBIN-BINDING PROTEIN 1-RELATED"/>
    <property type="match status" value="1"/>
</dbReference>
<comment type="caution">
    <text evidence="14">The sequence shown here is derived from an EMBL/GenBank/DDBJ whole genome shotgun (WGS) entry which is preliminary data.</text>
</comment>
<protein>
    <recommendedName>
        <fullName evidence="16">TonB-dependent receptor plug domain-containing protein</fullName>
    </recommendedName>
</protein>
<keyword evidence="7 10" id="KW-0472">Membrane</keyword>
<evidence type="ECO:0000256" key="2">
    <source>
        <dbReference type="ARBA" id="ARBA00022448"/>
    </source>
</evidence>
<proteinExistence type="inferred from homology"/>
<accession>A0A1M3KXH4</accession>
<dbReference type="GO" id="GO:0044718">
    <property type="term" value="P:siderophore transmembrane transport"/>
    <property type="evidence" value="ECO:0007669"/>
    <property type="project" value="TreeGrafter"/>
</dbReference>
<dbReference type="InterPro" id="IPR036942">
    <property type="entry name" value="Beta-barrel_TonB_sf"/>
</dbReference>
<comment type="similarity">
    <text evidence="10 11">Belongs to the TonB-dependent receptor family.</text>
</comment>
<dbReference type="GO" id="GO:0015344">
    <property type="term" value="F:siderophore uptake transmembrane transporter activity"/>
    <property type="evidence" value="ECO:0007669"/>
    <property type="project" value="TreeGrafter"/>
</dbReference>
<name>A0A1M3KXH4_9BACT</name>
<keyword evidence="4 10" id="KW-0812">Transmembrane</keyword>
<keyword evidence="6 11" id="KW-0798">TonB box</keyword>